<organism evidence="1 2">
    <name type="scientific">Acetobacterium bakii</name>
    <dbReference type="NCBI Taxonomy" id="52689"/>
    <lineage>
        <taxon>Bacteria</taxon>
        <taxon>Bacillati</taxon>
        <taxon>Bacillota</taxon>
        <taxon>Clostridia</taxon>
        <taxon>Eubacteriales</taxon>
        <taxon>Eubacteriaceae</taxon>
        <taxon>Acetobacterium</taxon>
    </lineage>
</organism>
<evidence type="ECO:0000313" key="1">
    <source>
        <dbReference type="EMBL" id="KNZ40507.1"/>
    </source>
</evidence>
<dbReference type="PATRIC" id="fig|52689.4.peg.3021"/>
<dbReference type="STRING" id="52689.AKG39_17295"/>
<proteinExistence type="predicted"/>
<evidence type="ECO:0000313" key="2">
    <source>
        <dbReference type="Proteomes" id="UP000036873"/>
    </source>
</evidence>
<dbReference type="AlphaFoldDB" id="A0A0L6TWR2"/>
<sequence length="166" mass="19422">MSLYEEWKNYIEENSKTEEAQNEFWEKYCSDEKVLYQKVLGNKTQVIEGKVEDLAKENNMITSQFMGFLDGINDSLVTSLDLDATELDTDIKIEIDYEKLYKNMLAVPAEWLYTLEEWDNILTKEQRIELEKEHKRSKTVVNELKVGRNDPCPCGSGKKFKKCCGR</sequence>
<dbReference type="Proteomes" id="UP000036873">
    <property type="component" value="Unassembled WGS sequence"/>
</dbReference>
<dbReference type="Pfam" id="PF02810">
    <property type="entry name" value="SEC-C"/>
    <property type="match status" value="1"/>
</dbReference>
<gene>
    <name evidence="1" type="ORF">AKG39_17295</name>
</gene>
<dbReference type="RefSeq" id="WP_050741648.1">
    <property type="nucleotide sequence ID" value="NZ_LGYO01000056.1"/>
</dbReference>
<dbReference type="SUPFAM" id="SSF103642">
    <property type="entry name" value="Sec-C motif"/>
    <property type="match status" value="1"/>
</dbReference>
<accession>A0A0L6TWR2</accession>
<comment type="caution">
    <text evidence="1">The sequence shown here is derived from an EMBL/GenBank/DDBJ whole genome shotgun (WGS) entry which is preliminary data.</text>
</comment>
<dbReference type="PANTHER" id="PTHR33747:SF1">
    <property type="entry name" value="ADENYLATE CYCLASE-ASSOCIATED CAP C-TERMINAL DOMAIN-CONTAINING PROTEIN"/>
    <property type="match status" value="1"/>
</dbReference>
<reference evidence="2" key="1">
    <citation type="submission" date="2015-07" db="EMBL/GenBank/DDBJ databases">
        <title>Draft genome sequence of Acetobacterium bakii DSM 8293, a potential psychrophilic chemical producer through syngas fermentation.</title>
        <authorList>
            <person name="Song Y."/>
            <person name="Hwang S."/>
            <person name="Cho B.-K."/>
        </authorList>
    </citation>
    <scope>NUCLEOTIDE SEQUENCE [LARGE SCALE GENOMIC DNA]</scope>
    <source>
        <strain evidence="2">DSM 8239</strain>
    </source>
</reference>
<dbReference type="EMBL" id="LGYO01000056">
    <property type="protein sequence ID" value="KNZ40507.1"/>
    <property type="molecule type" value="Genomic_DNA"/>
</dbReference>
<name>A0A0L6TWR2_9FIRM</name>
<dbReference type="OrthoDB" id="5872at2"/>
<dbReference type="PANTHER" id="PTHR33747">
    <property type="entry name" value="UPF0225 PROTEIN SCO1677"/>
    <property type="match status" value="1"/>
</dbReference>
<dbReference type="InterPro" id="IPR004027">
    <property type="entry name" value="SEC_C_motif"/>
</dbReference>
<dbReference type="NCBIfam" id="NF004088">
    <property type="entry name" value="PRK05590.1"/>
    <property type="match status" value="1"/>
</dbReference>
<dbReference type="Gene3D" id="3.10.450.50">
    <property type="match status" value="1"/>
</dbReference>
<protein>
    <submittedName>
        <fullName evidence="1">Preprotein translocase subunit SecA</fullName>
    </submittedName>
</protein>
<keyword evidence="2" id="KW-1185">Reference proteome</keyword>